<evidence type="ECO:0000313" key="17">
    <source>
        <dbReference type="Proteomes" id="UP001060504"/>
    </source>
</evidence>
<dbReference type="Pfam" id="PF02775">
    <property type="entry name" value="TPP_enzyme_C"/>
    <property type="match status" value="1"/>
</dbReference>
<dbReference type="PANTHER" id="PTHR43452:SF30">
    <property type="entry name" value="PYRUVATE DECARBOXYLASE ISOZYME 1-RELATED"/>
    <property type="match status" value="1"/>
</dbReference>
<keyword evidence="7" id="KW-0210">Decarboxylase</keyword>
<proteinExistence type="inferred from homology"/>
<gene>
    <name evidence="16" type="primary">ipdC</name>
    <name evidence="16" type="ORF">NGTWS1702_13330</name>
</gene>
<dbReference type="SUPFAM" id="SSF52467">
    <property type="entry name" value="DHS-like NAD/FAD-binding domain"/>
    <property type="match status" value="1"/>
</dbReference>
<dbReference type="InterPro" id="IPR047214">
    <property type="entry name" value="TPP_PDC_IPDC"/>
</dbReference>
<feature type="domain" description="Thiamine pyrophosphate enzyme N-terminal TPP-binding" evidence="15">
    <location>
        <begin position="5"/>
        <end position="114"/>
    </location>
</feature>
<dbReference type="EMBL" id="BPRH01001411">
    <property type="protein sequence ID" value="GJF13268.1"/>
    <property type="molecule type" value="Genomic_DNA"/>
</dbReference>
<protein>
    <recommendedName>
        <fullName evidence="5">Alpha-keto-acid decarboxylase</fullName>
    </recommendedName>
</protein>
<dbReference type="InterPro" id="IPR012001">
    <property type="entry name" value="Thiamin_PyroP_enz_TPP-bd_dom"/>
</dbReference>
<reference evidence="16 17" key="1">
    <citation type="submission" date="2021-08" db="EMBL/GenBank/DDBJ databases">
        <title>Draft genome sequence of Mycolicibacterium sp. NGTWS1702 strain.</title>
        <authorList>
            <person name="Matsumoto M."/>
            <person name="Tang B.C.C."/>
            <person name="Machida Y."/>
            <person name="Matoyama H."/>
            <person name="Kishihara T."/>
            <person name="Sato S."/>
            <person name="Kondo I."/>
            <person name="Sano M."/>
            <person name="Kato G."/>
        </authorList>
    </citation>
    <scope>NUCLEOTIDE SEQUENCE [LARGE SCALE GENOMIC DNA]</scope>
    <source>
        <strain evidence="16 17">NGTWSNA01</strain>
    </source>
</reference>
<keyword evidence="8" id="KW-0460">Magnesium</keyword>
<dbReference type="PIRSF" id="PIRSF036565">
    <property type="entry name" value="Pyruvt_ip_decrb"/>
    <property type="match status" value="1"/>
</dbReference>
<evidence type="ECO:0000256" key="2">
    <source>
        <dbReference type="ARBA" id="ARBA00001964"/>
    </source>
</evidence>
<keyword evidence="10" id="KW-0456">Lyase</keyword>
<dbReference type="CDD" id="cd07038">
    <property type="entry name" value="TPP_PYR_PDC_IPDC_like"/>
    <property type="match status" value="1"/>
</dbReference>
<evidence type="ECO:0000256" key="7">
    <source>
        <dbReference type="ARBA" id="ARBA00022793"/>
    </source>
</evidence>
<evidence type="ECO:0000259" key="13">
    <source>
        <dbReference type="Pfam" id="PF00205"/>
    </source>
</evidence>
<sequence>MHKPTVAEYTLQRLAALGIDQVFGVPGDYAFSVDDAVEKVDGLGWVACANELNAAYAADGYARIRGAAILSTTYGVGELSALNGVMGSKAHRVPIFHIVGMPSERIQHLRLITHHNLGDTRYDRFQDISASACCVSAVLTPDNCIDELERVIRETLRQSMPAYIVISEVNGLMPVIGMPVEGAPLETIKRQRSDETELAAAVAAITAKVAAAQHPVASITTLTSRYGVADKAAEYVGKANLPIAITPNDKGAIDESLPQFIGLYAAQSSRPAEVRDVVTQADLILDIGGLLLTELNTGLWGDVLNTSGAICIHDNWVRSGTDVYLNVAIEDVLDALLATATPRTREPDPTPKTLEMVGSGDDPTTSAGFYPRLQRRLRSGDTLVIETGTCMVHLNGMRLPAGVGAEGQGLWGSIGWATPAALGVALAKRSGRTWLVTGDGSHQLTLNELAVMGRYGVNPVIFVLNNGIFGIEDVISERGHAYDDLAPVQYHLLPAAFGCKDWLSAKVTTIAELDAILDTIESHDGAAYIELMIPEAESQPLPTEVIDRGYKLQTPIHG</sequence>
<evidence type="ECO:0000313" key="16">
    <source>
        <dbReference type="EMBL" id="GJF13268.1"/>
    </source>
</evidence>
<dbReference type="InterPro" id="IPR012110">
    <property type="entry name" value="PDC/IPDC-like"/>
</dbReference>
<dbReference type="InterPro" id="IPR029035">
    <property type="entry name" value="DHS-like_NAD/FAD-binding_dom"/>
</dbReference>
<dbReference type="InterPro" id="IPR012000">
    <property type="entry name" value="Thiamin_PyroP_enz_cen_dom"/>
</dbReference>
<keyword evidence="6" id="KW-0479">Metal-binding</keyword>
<comment type="cofactor">
    <cofactor evidence="2">
        <name>thiamine diphosphate</name>
        <dbReference type="ChEBI" id="CHEBI:58937"/>
    </cofactor>
</comment>
<comment type="caution">
    <text evidence="16">The sequence shown here is derived from an EMBL/GenBank/DDBJ whole genome shotgun (WGS) entry which is preliminary data.</text>
</comment>
<comment type="similarity">
    <text evidence="4 11">Belongs to the TPP enzyme family.</text>
</comment>
<evidence type="ECO:0000256" key="10">
    <source>
        <dbReference type="ARBA" id="ARBA00023239"/>
    </source>
</evidence>
<dbReference type="PANTHER" id="PTHR43452">
    <property type="entry name" value="PYRUVATE DECARBOXYLASE"/>
    <property type="match status" value="1"/>
</dbReference>
<evidence type="ECO:0000259" key="15">
    <source>
        <dbReference type="Pfam" id="PF02776"/>
    </source>
</evidence>
<dbReference type="InterPro" id="IPR047213">
    <property type="entry name" value="TPP_PYR_PDC_IPDC-like"/>
</dbReference>
<feature type="region of interest" description="Disordered" evidence="12">
    <location>
        <begin position="342"/>
        <end position="361"/>
    </location>
</feature>
<name>A0ABQ4VC21_9MYCO</name>
<keyword evidence="9 11" id="KW-0786">Thiamine pyrophosphate</keyword>
<dbReference type="Proteomes" id="UP001060504">
    <property type="component" value="Unassembled WGS sequence"/>
</dbReference>
<evidence type="ECO:0000259" key="14">
    <source>
        <dbReference type="Pfam" id="PF02775"/>
    </source>
</evidence>
<evidence type="ECO:0000256" key="9">
    <source>
        <dbReference type="ARBA" id="ARBA00023052"/>
    </source>
</evidence>
<feature type="domain" description="Thiamine pyrophosphate enzyme central" evidence="13">
    <location>
        <begin position="203"/>
        <end position="312"/>
    </location>
</feature>
<dbReference type="CDD" id="cd02005">
    <property type="entry name" value="TPP_PDC_IPDC"/>
    <property type="match status" value="1"/>
</dbReference>
<dbReference type="Gene3D" id="3.40.50.1220">
    <property type="entry name" value="TPP-binding domain"/>
    <property type="match status" value="1"/>
</dbReference>
<feature type="domain" description="Thiamine pyrophosphate enzyme TPP-binding" evidence="14">
    <location>
        <begin position="408"/>
        <end position="530"/>
    </location>
</feature>
<comment type="function">
    <text evidence="3">Decarboxylates branched-chain and aromatic alpha-keto acids to aldehydes.</text>
</comment>
<dbReference type="SUPFAM" id="SSF52518">
    <property type="entry name" value="Thiamin diphosphate-binding fold (THDP-binding)"/>
    <property type="match status" value="2"/>
</dbReference>
<dbReference type="Pfam" id="PF02776">
    <property type="entry name" value="TPP_enzyme_N"/>
    <property type="match status" value="1"/>
</dbReference>
<comment type="cofactor">
    <cofactor evidence="1">
        <name>a metal cation</name>
        <dbReference type="ChEBI" id="CHEBI:25213"/>
    </cofactor>
</comment>
<accession>A0ABQ4VC21</accession>
<evidence type="ECO:0000256" key="1">
    <source>
        <dbReference type="ARBA" id="ARBA00001920"/>
    </source>
</evidence>
<evidence type="ECO:0000256" key="3">
    <source>
        <dbReference type="ARBA" id="ARBA00002938"/>
    </source>
</evidence>
<dbReference type="Pfam" id="PF00205">
    <property type="entry name" value="TPP_enzyme_M"/>
    <property type="match status" value="1"/>
</dbReference>
<evidence type="ECO:0000256" key="8">
    <source>
        <dbReference type="ARBA" id="ARBA00022842"/>
    </source>
</evidence>
<evidence type="ECO:0000256" key="4">
    <source>
        <dbReference type="ARBA" id="ARBA00007812"/>
    </source>
</evidence>
<evidence type="ECO:0000256" key="6">
    <source>
        <dbReference type="ARBA" id="ARBA00022723"/>
    </source>
</evidence>
<dbReference type="InterPro" id="IPR011766">
    <property type="entry name" value="TPP_enzyme_TPP-bd"/>
</dbReference>
<evidence type="ECO:0000256" key="12">
    <source>
        <dbReference type="SAM" id="MobiDB-lite"/>
    </source>
</evidence>
<dbReference type="Gene3D" id="3.40.50.970">
    <property type="match status" value="2"/>
</dbReference>
<evidence type="ECO:0000256" key="5">
    <source>
        <dbReference type="ARBA" id="ARBA00020054"/>
    </source>
</evidence>
<organism evidence="16 17">
    <name type="scientific">Mycolicibacterium cyprinidarum</name>
    <dbReference type="NCBI Taxonomy" id="2860311"/>
    <lineage>
        <taxon>Bacteria</taxon>
        <taxon>Bacillati</taxon>
        <taxon>Actinomycetota</taxon>
        <taxon>Actinomycetes</taxon>
        <taxon>Mycobacteriales</taxon>
        <taxon>Mycobacteriaceae</taxon>
        <taxon>Mycolicibacterium</taxon>
    </lineage>
</organism>
<dbReference type="InterPro" id="IPR029061">
    <property type="entry name" value="THDP-binding"/>
</dbReference>
<keyword evidence="17" id="KW-1185">Reference proteome</keyword>
<evidence type="ECO:0000256" key="11">
    <source>
        <dbReference type="RuleBase" id="RU362132"/>
    </source>
</evidence>